<dbReference type="Pfam" id="PF11838">
    <property type="entry name" value="ERAP1_C"/>
    <property type="match status" value="1"/>
</dbReference>
<dbReference type="Pfam" id="PF01433">
    <property type="entry name" value="Peptidase_M1"/>
    <property type="match status" value="1"/>
</dbReference>
<dbReference type="InterPro" id="IPR045357">
    <property type="entry name" value="Aminopeptidase_N-like_N"/>
</dbReference>
<keyword evidence="9 18" id="KW-0378">Hydrolase</keyword>
<feature type="binding site" evidence="16">
    <location>
        <position position="343"/>
    </location>
    <ligand>
        <name>Zn(2+)</name>
        <dbReference type="ChEBI" id="CHEBI:29105"/>
        <note>catalytic</note>
    </ligand>
</feature>
<evidence type="ECO:0000256" key="18">
    <source>
        <dbReference type="RuleBase" id="RU364040"/>
    </source>
</evidence>
<sequence length="930" mass="108055">MKLCVTTLLLLLALSAILSVNAYKGEPVYRLNTNIRPESYTVVLKPYLLVSDGPQRFTVDGEVFITIRVRGEDVSEITLNAHQIEITSASLSDNSINAGRLIQTFSTGDLNYDETAQKLTLKLQKELMPNGLYLLHLEYVSQIRNDQKGFFHVNYTDNSGNEKCVGLTQAQPINARMIFPCFDEPSFRAHFSLEMSRPANYNTVFNTALMETTTDGEERFWDRFGSSPAMPTYLFAFILSEFVSHGSDTYKIVTRVEHENKTDFAYKVGERATNAFNEYFQIPYKKSISYMQLAAAPNFPFNGMENWGLMIYKEHVLVHEPGYTDDWSNKQFTLSIIFHEISHMWFGNSVTYNWWNHFWLSEAFARYFEYFMAHKLYYEYRLADQFVVNEMHLALSLDASKSTQPLTSPDEEIQSPSEIGYKFNTVTYTKGACIIRMMATIMTQPNFDKAIRDYLEEFLYKSTTPADLFKHIENNWPTATPIDLYQFFYDWTEQVGYPVLFVNASVEGVVTLTQERFLYDSGDGSNKSLTYVIPISYATEHERDFSKYNFPRFYFWKVDNMTISFDKPVKWIIFNLFQTNYYRVFYDRTTLLNIKAALMEPHHSEIPAANRAQLIDDLFNFARVSMVDYETVFQFLEYLANETDYLPWHATFTNLPRVTQRLTRQQQKDFAEFLNITMVKVYTHLGFTLTNLTILDTYNRNEVISWACKYHLFDCDKRAQLLFDKFKKSGTKPAPDFRETFYCSATREGTFAYYQTLKNRFDDEKLVSEKKKIIRAMGCTGHLYEYHFDKIISGLIPKEYAMDAITSMYTQNPDNVRSIFIMLTNSIEKLAEILGGYSNAANLISDIANYLTTHEQKKLLEDFVKTNGTLFESSVPKLHHAIYVVDTNLKWAEKRLPRLIKYLKKSNAASISSLTAFSLIFISFSHEICC</sequence>
<evidence type="ECO:0000256" key="6">
    <source>
        <dbReference type="ARBA" id="ARBA00022670"/>
    </source>
</evidence>
<keyword evidence="11 18" id="KW-0482">Metalloprotease</keyword>
<dbReference type="EC" id="3.4.11.-" evidence="18"/>
<evidence type="ECO:0000256" key="12">
    <source>
        <dbReference type="ARBA" id="ARBA00023136"/>
    </source>
</evidence>
<evidence type="ECO:0000256" key="15">
    <source>
        <dbReference type="PIRSR" id="PIRSR634016-1"/>
    </source>
</evidence>
<evidence type="ECO:0000256" key="13">
    <source>
        <dbReference type="ARBA" id="ARBA00023180"/>
    </source>
</evidence>
<dbReference type="AlphaFoldDB" id="A0A0K8W5V2"/>
<dbReference type="FunFam" id="2.60.40.1910:FF:000008">
    <property type="entry name" value="Aminopeptidase"/>
    <property type="match status" value="1"/>
</dbReference>
<dbReference type="GO" id="GO:0006508">
    <property type="term" value="P:proteolysis"/>
    <property type="evidence" value="ECO:0007669"/>
    <property type="project" value="UniProtKB-KW"/>
</dbReference>
<keyword evidence="6 18" id="KW-0645">Protease</keyword>
<dbReference type="Gene3D" id="1.10.390.10">
    <property type="entry name" value="Neutral Protease Domain 2"/>
    <property type="match status" value="1"/>
</dbReference>
<proteinExistence type="inferred from homology"/>
<evidence type="ECO:0000313" key="23">
    <source>
        <dbReference type="EMBL" id="JAI46442.1"/>
    </source>
</evidence>
<evidence type="ECO:0000259" key="20">
    <source>
        <dbReference type="Pfam" id="PF01433"/>
    </source>
</evidence>
<dbReference type="InterPro" id="IPR014782">
    <property type="entry name" value="Peptidase_M1_dom"/>
</dbReference>
<comment type="similarity">
    <text evidence="2 18">Belongs to the peptidase M1 family.</text>
</comment>
<dbReference type="InterPro" id="IPR001930">
    <property type="entry name" value="Peptidase_M1"/>
</dbReference>
<dbReference type="Gene3D" id="2.60.40.1910">
    <property type="match status" value="1"/>
</dbReference>
<keyword evidence="4" id="KW-1003">Cell membrane</keyword>
<evidence type="ECO:0000259" key="21">
    <source>
        <dbReference type="Pfam" id="PF11838"/>
    </source>
</evidence>
<dbReference type="GO" id="GO:0005615">
    <property type="term" value="C:extracellular space"/>
    <property type="evidence" value="ECO:0007669"/>
    <property type="project" value="TreeGrafter"/>
</dbReference>
<dbReference type="GO" id="GO:0043171">
    <property type="term" value="P:peptide catabolic process"/>
    <property type="evidence" value="ECO:0007669"/>
    <property type="project" value="TreeGrafter"/>
</dbReference>
<gene>
    <name evidence="23" type="primary">AMPM_1</name>
    <name evidence="23" type="ORF">c0_g1_i1</name>
</gene>
<name>A0A0K8W5V2_BACLA</name>
<evidence type="ECO:0000256" key="2">
    <source>
        <dbReference type="ARBA" id="ARBA00010136"/>
    </source>
</evidence>
<feature type="chain" id="PRO_5005522703" description="Aminopeptidase" evidence="19">
    <location>
        <begin position="23"/>
        <end position="930"/>
    </location>
</feature>
<evidence type="ECO:0000256" key="17">
    <source>
        <dbReference type="PIRSR" id="PIRSR634016-4"/>
    </source>
</evidence>
<accession>A0A0K8W5V2</accession>
<feature type="site" description="Transition state stabilizer" evidence="17">
    <location>
        <position position="428"/>
    </location>
</feature>
<evidence type="ECO:0000256" key="14">
    <source>
        <dbReference type="ARBA" id="ARBA00023288"/>
    </source>
</evidence>
<keyword evidence="5" id="KW-0336">GPI-anchor</keyword>
<dbReference type="Pfam" id="PF17900">
    <property type="entry name" value="Peptidase_M1_N"/>
    <property type="match status" value="1"/>
</dbReference>
<dbReference type="Gene3D" id="2.60.40.1730">
    <property type="entry name" value="tricorn interacting facor f3 domain"/>
    <property type="match status" value="1"/>
</dbReference>
<comment type="subcellular location">
    <subcellularLocation>
        <location evidence="1">Cell membrane</location>
        <topology evidence="1">Lipid-anchor</topology>
        <topology evidence="1">GPI-anchor</topology>
    </subcellularLocation>
</comment>
<keyword evidence="8 19" id="KW-0732">Signal</keyword>
<keyword evidence="12" id="KW-0472">Membrane</keyword>
<protein>
    <recommendedName>
        <fullName evidence="18">Aminopeptidase</fullName>
        <ecNumber evidence="18">3.4.11.-</ecNumber>
    </recommendedName>
</protein>
<feature type="binding site" evidence="16">
    <location>
        <position position="339"/>
    </location>
    <ligand>
        <name>Zn(2+)</name>
        <dbReference type="ChEBI" id="CHEBI:29105"/>
        <note>catalytic</note>
    </ligand>
</feature>
<feature type="domain" description="ERAP1-like C-terminal" evidence="21">
    <location>
        <begin position="571"/>
        <end position="867"/>
    </location>
</feature>
<keyword evidence="13" id="KW-0325">Glycoprotein</keyword>
<dbReference type="Gene3D" id="1.25.50.20">
    <property type="match status" value="1"/>
</dbReference>
<dbReference type="GO" id="GO:0005737">
    <property type="term" value="C:cytoplasm"/>
    <property type="evidence" value="ECO:0007669"/>
    <property type="project" value="TreeGrafter"/>
</dbReference>
<feature type="binding site" evidence="16">
    <location>
        <position position="362"/>
    </location>
    <ligand>
        <name>Zn(2+)</name>
        <dbReference type="ChEBI" id="CHEBI:29105"/>
        <note>catalytic</note>
    </ligand>
</feature>
<evidence type="ECO:0000256" key="16">
    <source>
        <dbReference type="PIRSR" id="PIRSR634016-3"/>
    </source>
</evidence>
<reference evidence="23" key="1">
    <citation type="submission" date="2015-06" db="EMBL/GenBank/DDBJ databases">
        <authorList>
            <person name="Hoefler B.C."/>
            <person name="Straight P.D."/>
        </authorList>
    </citation>
    <scope>NUCLEOTIDE SEQUENCE</scope>
</reference>
<evidence type="ECO:0000256" key="3">
    <source>
        <dbReference type="ARBA" id="ARBA00022438"/>
    </source>
</evidence>
<evidence type="ECO:0000259" key="22">
    <source>
        <dbReference type="Pfam" id="PF17900"/>
    </source>
</evidence>
<dbReference type="InterPro" id="IPR034016">
    <property type="entry name" value="M1_APN-typ"/>
</dbReference>
<dbReference type="GO" id="GO:0042277">
    <property type="term" value="F:peptide binding"/>
    <property type="evidence" value="ECO:0007669"/>
    <property type="project" value="TreeGrafter"/>
</dbReference>
<dbReference type="GO" id="GO:0070006">
    <property type="term" value="F:metalloaminopeptidase activity"/>
    <property type="evidence" value="ECO:0007669"/>
    <property type="project" value="TreeGrafter"/>
</dbReference>
<dbReference type="InterPro" id="IPR024571">
    <property type="entry name" value="ERAP1-like_C_dom"/>
</dbReference>
<evidence type="ECO:0000256" key="19">
    <source>
        <dbReference type="SAM" id="SignalP"/>
    </source>
</evidence>
<comment type="cofactor">
    <cofactor evidence="16 18">
        <name>Zn(2+)</name>
        <dbReference type="ChEBI" id="CHEBI:29105"/>
    </cofactor>
    <text evidence="16 18">Binds 1 zinc ion per subunit.</text>
</comment>
<feature type="active site" description="Proton acceptor" evidence="15">
    <location>
        <position position="340"/>
    </location>
</feature>
<dbReference type="InterPro" id="IPR042097">
    <property type="entry name" value="Aminopeptidase_N-like_N_sf"/>
</dbReference>
<evidence type="ECO:0000256" key="8">
    <source>
        <dbReference type="ARBA" id="ARBA00022729"/>
    </source>
</evidence>
<evidence type="ECO:0000256" key="9">
    <source>
        <dbReference type="ARBA" id="ARBA00022801"/>
    </source>
</evidence>
<dbReference type="SUPFAM" id="SSF55486">
    <property type="entry name" value="Metalloproteases ('zincins'), catalytic domain"/>
    <property type="match status" value="1"/>
</dbReference>
<keyword evidence="7 16" id="KW-0479">Metal-binding</keyword>
<dbReference type="PRINTS" id="PR00756">
    <property type="entry name" value="ALADIPTASE"/>
</dbReference>
<feature type="domain" description="Aminopeptidase N-like N-terminal" evidence="22">
    <location>
        <begin position="37"/>
        <end position="234"/>
    </location>
</feature>
<keyword evidence="14" id="KW-0449">Lipoprotein</keyword>
<evidence type="ECO:0000256" key="1">
    <source>
        <dbReference type="ARBA" id="ARBA00004609"/>
    </source>
</evidence>
<keyword evidence="3 18" id="KW-0031">Aminopeptidase</keyword>
<dbReference type="FunFam" id="1.10.390.10:FF:000013">
    <property type="entry name" value="Aminopeptidase N"/>
    <property type="match status" value="1"/>
</dbReference>
<evidence type="ECO:0000256" key="11">
    <source>
        <dbReference type="ARBA" id="ARBA00023049"/>
    </source>
</evidence>
<organism evidence="23">
    <name type="scientific">Bactrocera latifrons</name>
    <name type="common">Malaysian fruit fly</name>
    <name type="synonym">Chaetodacus latifrons</name>
    <dbReference type="NCBI Taxonomy" id="174628"/>
    <lineage>
        <taxon>Eukaryota</taxon>
        <taxon>Metazoa</taxon>
        <taxon>Ecdysozoa</taxon>
        <taxon>Arthropoda</taxon>
        <taxon>Hexapoda</taxon>
        <taxon>Insecta</taxon>
        <taxon>Pterygota</taxon>
        <taxon>Neoptera</taxon>
        <taxon>Endopterygota</taxon>
        <taxon>Diptera</taxon>
        <taxon>Brachycera</taxon>
        <taxon>Muscomorpha</taxon>
        <taxon>Tephritoidea</taxon>
        <taxon>Tephritidae</taxon>
        <taxon>Bactrocera</taxon>
        <taxon>Bactrocera</taxon>
    </lineage>
</organism>
<dbReference type="GO" id="GO:0005886">
    <property type="term" value="C:plasma membrane"/>
    <property type="evidence" value="ECO:0007669"/>
    <property type="project" value="UniProtKB-SubCell"/>
</dbReference>
<evidence type="ECO:0000256" key="5">
    <source>
        <dbReference type="ARBA" id="ARBA00022622"/>
    </source>
</evidence>
<evidence type="ECO:0000256" key="7">
    <source>
        <dbReference type="ARBA" id="ARBA00022723"/>
    </source>
</evidence>
<dbReference type="OrthoDB" id="10031169at2759"/>
<dbReference type="GO" id="GO:0008270">
    <property type="term" value="F:zinc ion binding"/>
    <property type="evidence" value="ECO:0007669"/>
    <property type="project" value="UniProtKB-UniRule"/>
</dbReference>
<dbReference type="GO" id="GO:0098552">
    <property type="term" value="C:side of membrane"/>
    <property type="evidence" value="ECO:0007669"/>
    <property type="project" value="UniProtKB-KW"/>
</dbReference>
<feature type="domain" description="Peptidase M1 membrane alanine aminopeptidase" evidence="20">
    <location>
        <begin position="264"/>
        <end position="491"/>
    </location>
</feature>
<dbReference type="EMBL" id="GDHF01005872">
    <property type="protein sequence ID" value="JAI46442.1"/>
    <property type="molecule type" value="Transcribed_RNA"/>
</dbReference>
<feature type="signal peptide" evidence="19">
    <location>
        <begin position="1"/>
        <end position="22"/>
    </location>
</feature>
<dbReference type="PANTHER" id="PTHR11533">
    <property type="entry name" value="PROTEASE M1 ZINC METALLOPROTEASE"/>
    <property type="match status" value="1"/>
</dbReference>
<evidence type="ECO:0000256" key="10">
    <source>
        <dbReference type="ARBA" id="ARBA00022833"/>
    </source>
</evidence>
<dbReference type="PANTHER" id="PTHR11533:SF301">
    <property type="entry name" value="AMINOPEPTIDASE"/>
    <property type="match status" value="1"/>
</dbReference>
<evidence type="ECO:0000256" key="4">
    <source>
        <dbReference type="ARBA" id="ARBA00022475"/>
    </source>
</evidence>
<dbReference type="InterPro" id="IPR050344">
    <property type="entry name" value="Peptidase_M1_aminopeptidases"/>
</dbReference>
<dbReference type="SUPFAM" id="SSF63737">
    <property type="entry name" value="Leukotriene A4 hydrolase N-terminal domain"/>
    <property type="match status" value="1"/>
</dbReference>
<keyword evidence="10 16" id="KW-0862">Zinc</keyword>
<dbReference type="CDD" id="cd09601">
    <property type="entry name" value="M1_APN-Q_like"/>
    <property type="match status" value="1"/>
</dbReference>
<dbReference type="InterPro" id="IPR027268">
    <property type="entry name" value="Peptidase_M4/M1_CTD_sf"/>
</dbReference>